<dbReference type="KEGG" id="mcys:MCB1EB_0910"/>
<proteinExistence type="predicted"/>
<name>A0A2Z6EUH2_9BURK</name>
<dbReference type="AlphaFoldDB" id="A0A2Z6EUH2"/>
<protein>
    <submittedName>
        <fullName evidence="1">Uncharacterized protein</fullName>
    </submittedName>
</protein>
<sequence length="191" mass="21523">MGVVESTLREVEKVTIRPLGEVARTVEEVTVRPLGQLAREVEKVTIRPLGQAARNVEKEAIRPTKDLVERTASMIGRTLDIYKPDRSIPANTGMQGMESTIREMAKSNDISQLKEKNKILQGDIRERILQTPSNAGETLAFLSMLEGMTVVIENLSRSNDELMKQNEELNRACERLTYEENELNETIKQLG</sequence>
<keyword evidence="2" id="KW-1185">Reference proteome</keyword>
<dbReference type="EMBL" id="AP018150">
    <property type="protein sequence ID" value="BBE09071.1"/>
    <property type="molecule type" value="Genomic_DNA"/>
</dbReference>
<dbReference type="Proteomes" id="UP000282597">
    <property type="component" value="Chromosome"/>
</dbReference>
<gene>
    <name evidence="1" type="ORF">MCB1EB_0910</name>
</gene>
<organism evidence="1 2">
    <name type="scientific">Mycoavidus cysteinexigens</name>
    <dbReference type="NCBI Taxonomy" id="1553431"/>
    <lineage>
        <taxon>Bacteria</taxon>
        <taxon>Pseudomonadati</taxon>
        <taxon>Pseudomonadota</taxon>
        <taxon>Betaproteobacteria</taxon>
        <taxon>Burkholderiales</taxon>
        <taxon>Burkholderiaceae</taxon>
        <taxon>Mycoavidus</taxon>
    </lineage>
</organism>
<accession>A0A2Z6EUH2</accession>
<reference evidence="1 2" key="1">
    <citation type="journal article" date="2018" name="Microbes Environ.">
        <title>Comparative Genomic Insights into Endofungal Lifestyles of Two Bacterial Endosymbionts, Mycoavidus cysteinexigens and Burkholderia rhizoxinica.</title>
        <authorList>
            <person name="Sharmin D."/>
            <person name="Guo Y."/>
            <person name="Nishizawa T."/>
            <person name="Ohshima S."/>
            <person name="Sato Y."/>
            <person name="Takashima Y."/>
            <person name="Narisawa K."/>
            <person name="Ohta H."/>
        </authorList>
    </citation>
    <scope>NUCLEOTIDE SEQUENCE [LARGE SCALE GENOMIC DNA]</scope>
    <source>
        <strain evidence="1 2">B1-EB</strain>
    </source>
</reference>
<evidence type="ECO:0000313" key="2">
    <source>
        <dbReference type="Proteomes" id="UP000282597"/>
    </source>
</evidence>
<dbReference type="RefSeq" id="WP_126353889.1">
    <property type="nucleotide sequence ID" value="NZ_AP018150.1"/>
</dbReference>
<evidence type="ECO:0000313" key="1">
    <source>
        <dbReference type="EMBL" id="BBE09071.1"/>
    </source>
</evidence>